<organism>
    <name type="scientific">Pyricularia oryzae (strain P131)</name>
    <name type="common">Rice blast fungus</name>
    <name type="synonym">Magnaporthe oryzae</name>
    <dbReference type="NCBI Taxonomy" id="1143193"/>
    <lineage>
        <taxon>Eukaryota</taxon>
        <taxon>Fungi</taxon>
        <taxon>Dikarya</taxon>
        <taxon>Ascomycota</taxon>
        <taxon>Pezizomycotina</taxon>
        <taxon>Sordariomycetes</taxon>
        <taxon>Sordariomycetidae</taxon>
        <taxon>Magnaporthales</taxon>
        <taxon>Pyriculariaceae</taxon>
        <taxon>Pyricularia</taxon>
    </lineage>
</organism>
<accession>L7JHK3</accession>
<evidence type="ECO:0000313" key="1">
    <source>
        <dbReference type="EMBL" id="ELQ67716.1"/>
    </source>
</evidence>
<protein>
    <submittedName>
        <fullName evidence="1">Uncharacterized protein</fullName>
    </submittedName>
</protein>
<dbReference type="AlphaFoldDB" id="L7JHK3"/>
<reference evidence="1" key="1">
    <citation type="journal article" date="2012" name="PLoS Genet.">
        <title>Comparative analysis of the genomes of two field isolates of the rice blast fungus Magnaporthe oryzae.</title>
        <authorList>
            <person name="Xue M."/>
            <person name="Yang J."/>
            <person name="Li Z."/>
            <person name="Hu S."/>
            <person name="Yao N."/>
            <person name="Dean R.A."/>
            <person name="Zhao W."/>
            <person name="Shen M."/>
            <person name="Zhang H."/>
            <person name="Li C."/>
            <person name="Liu L."/>
            <person name="Cao L."/>
            <person name="Xu X."/>
            <person name="Xing Y."/>
            <person name="Hsiang T."/>
            <person name="Zhang Z."/>
            <person name="Xu J.R."/>
            <person name="Peng Y.L."/>
        </authorList>
    </citation>
    <scope>NUCLEOTIDE SEQUENCE [LARGE SCALE GENOMIC DNA]</scope>
    <source>
        <strain evidence="1">P131</strain>
    </source>
</reference>
<proteinExistence type="predicted"/>
<sequence>MDIHPTARPNSQGWRLMVVPSANHSSFKLLVWGEPFCQRWSDEPDWLAPSGEGSRVAQWNSRGRRLVPSDWSAGVFLPNVRENCDKAQLFSNCTGIGLLLPCTWLDTLAHQSPLISRANRRCRRWKLKWKQVDLWKKQIGNALERMFEVTADTQTPLPWDG</sequence>
<name>L7JHK3_PYRO1</name>
<dbReference type="EMBL" id="JH794344">
    <property type="protein sequence ID" value="ELQ67716.1"/>
    <property type="molecule type" value="Genomic_DNA"/>
</dbReference>
<gene>
    <name evidence="1" type="ORF">OOW_P131scaffold00301g9</name>
</gene>